<dbReference type="SUPFAM" id="SSF52058">
    <property type="entry name" value="L domain-like"/>
    <property type="match status" value="1"/>
</dbReference>
<evidence type="ECO:0000313" key="6">
    <source>
        <dbReference type="Proteomes" id="UP000663879"/>
    </source>
</evidence>
<dbReference type="InterPro" id="IPR003591">
    <property type="entry name" value="Leu-rich_rpt_typical-subtyp"/>
</dbReference>
<dbReference type="PROSITE" id="PS51450">
    <property type="entry name" value="LRR"/>
    <property type="match status" value="2"/>
</dbReference>
<keyword evidence="3" id="KW-0677">Repeat</keyword>
<dbReference type="PANTHER" id="PTHR24373:SF370">
    <property type="entry name" value="FISH-LIPS, ISOFORM E"/>
    <property type="match status" value="1"/>
</dbReference>
<dbReference type="AlphaFoldDB" id="A0A814KRA9"/>
<dbReference type="PANTHER" id="PTHR24373">
    <property type="entry name" value="SLIT RELATED LEUCINE-RICH REPEAT NEURONAL PROTEIN"/>
    <property type="match status" value="1"/>
</dbReference>
<dbReference type="OrthoDB" id="6066926at2759"/>
<name>A0A814KRA9_9BILA</name>
<evidence type="ECO:0000256" key="1">
    <source>
        <dbReference type="ARBA" id="ARBA00022614"/>
    </source>
</evidence>
<dbReference type="GO" id="GO:0031012">
    <property type="term" value="C:extracellular matrix"/>
    <property type="evidence" value="ECO:0007669"/>
    <property type="project" value="TreeGrafter"/>
</dbReference>
<evidence type="ECO:0000256" key="4">
    <source>
        <dbReference type="SAM" id="MobiDB-lite"/>
    </source>
</evidence>
<keyword evidence="6" id="KW-1185">Reference proteome</keyword>
<feature type="region of interest" description="Disordered" evidence="4">
    <location>
        <begin position="65"/>
        <end position="110"/>
    </location>
</feature>
<keyword evidence="1" id="KW-0433">Leucine-rich repeat</keyword>
<dbReference type="Proteomes" id="UP000663879">
    <property type="component" value="Unassembled WGS sequence"/>
</dbReference>
<dbReference type="Pfam" id="PF13855">
    <property type="entry name" value="LRR_8"/>
    <property type="match status" value="1"/>
</dbReference>
<dbReference type="InterPro" id="IPR001611">
    <property type="entry name" value="Leu-rich_rpt"/>
</dbReference>
<dbReference type="GO" id="GO:0005615">
    <property type="term" value="C:extracellular space"/>
    <property type="evidence" value="ECO:0007669"/>
    <property type="project" value="TreeGrafter"/>
</dbReference>
<evidence type="ECO:0000313" key="5">
    <source>
        <dbReference type="EMBL" id="CAF1054785.1"/>
    </source>
</evidence>
<dbReference type="SMART" id="SM00369">
    <property type="entry name" value="LRR_TYP"/>
    <property type="match status" value="4"/>
</dbReference>
<evidence type="ECO:0000256" key="3">
    <source>
        <dbReference type="ARBA" id="ARBA00022737"/>
    </source>
</evidence>
<proteinExistence type="predicted"/>
<comment type="caution">
    <text evidence="5">The sequence shown here is derived from an EMBL/GenBank/DDBJ whole genome shotgun (WGS) entry which is preliminary data.</text>
</comment>
<accession>A0A814KRA9</accession>
<protein>
    <submittedName>
        <fullName evidence="5">Uncharacterized protein</fullName>
    </submittedName>
</protein>
<gene>
    <name evidence="5" type="ORF">OXX778_LOCUS19000</name>
</gene>
<dbReference type="InterPro" id="IPR050328">
    <property type="entry name" value="Dev_Immune_Receptor"/>
</dbReference>
<organism evidence="5 6">
    <name type="scientific">Brachionus calyciflorus</name>
    <dbReference type="NCBI Taxonomy" id="104777"/>
    <lineage>
        <taxon>Eukaryota</taxon>
        <taxon>Metazoa</taxon>
        <taxon>Spiralia</taxon>
        <taxon>Gnathifera</taxon>
        <taxon>Rotifera</taxon>
        <taxon>Eurotatoria</taxon>
        <taxon>Monogononta</taxon>
        <taxon>Pseudotrocha</taxon>
        <taxon>Ploima</taxon>
        <taxon>Brachionidae</taxon>
        <taxon>Brachionus</taxon>
    </lineage>
</organism>
<dbReference type="EMBL" id="CAJNOC010005530">
    <property type="protein sequence ID" value="CAF1054785.1"/>
    <property type="molecule type" value="Genomic_DNA"/>
</dbReference>
<reference evidence="5" key="1">
    <citation type="submission" date="2021-02" db="EMBL/GenBank/DDBJ databases">
        <authorList>
            <person name="Nowell W R."/>
        </authorList>
    </citation>
    <scope>NUCLEOTIDE SEQUENCE</scope>
    <source>
        <strain evidence="5">Ploen Becks lab</strain>
    </source>
</reference>
<sequence length="625" mass="74244">MLPAKKQKIDLYDDTINQIDIACENLLKKYFKNECLKKTINKMREEMITKVKETENEQKYVYFVQKSNKDDNDEDDDEDDDDDNVEDDDEDDENEDNDEDEDDDDDYDYSFDEKQKKNENLLGNLVILNQDLSHIFNNLRHEEYLEFEELDTFQEMVQSHILRCLMESKMCDNVIIDLSDPLQNILESAYIQTETIENYDCVSGLINVDKVTEFKAKYKQSCMLTSEFFRIFKNLKKLELHNVIQLKNCSLFNNLEHLKIEKCGLRYDKTRKVWNEIVQKDQFLGLKNLKTLILYNNRIRNINPSMFFGLENLVTLDLRDCSLRSLKMNIFKHLENLENLKLADQQLLVLENGCFNCLKNLKSLIIKFISEKNEIIIQNNVFDDCPRLECLRLSSNKIDNLDKLEFKHAQSLKVLCLDVPNIKNVINFINQFKNLECLNIRVDEAGQSLNNICLDNVKTMVINCYEFPKLEKNFHNLRALNIMIQNNKILDLNFFDECVNLDYMSLYFCKFESIRSLSEKHFDKLRNLKYLKIQLYKCRVTNLNELHDVFDTIKDFCKQLSNGQSYDYKLFIGSNKDNQVLNSYCEFKMCESSEIYYKKCLNISPQNIEFLLNEFKIINKLWFLN</sequence>
<dbReference type="InterPro" id="IPR032675">
    <property type="entry name" value="LRR_dom_sf"/>
</dbReference>
<keyword evidence="2" id="KW-0732">Signal</keyword>
<feature type="compositionally biased region" description="Acidic residues" evidence="4">
    <location>
        <begin position="71"/>
        <end position="110"/>
    </location>
</feature>
<dbReference type="Gene3D" id="3.80.10.10">
    <property type="entry name" value="Ribonuclease Inhibitor"/>
    <property type="match status" value="3"/>
</dbReference>
<evidence type="ECO:0000256" key="2">
    <source>
        <dbReference type="ARBA" id="ARBA00022729"/>
    </source>
</evidence>